<dbReference type="Proteomes" id="UP000215335">
    <property type="component" value="Unassembled WGS sequence"/>
</dbReference>
<keyword evidence="3" id="KW-0812">Transmembrane</keyword>
<gene>
    <name evidence="4" type="ORF">TSAR_010681</name>
</gene>
<comment type="caution">
    <text evidence="4">The sequence shown here is derived from an EMBL/GenBank/DDBJ whole genome shotgun (WGS) entry which is preliminary data.</text>
</comment>
<accession>A0A232F0K8</accession>
<dbReference type="AlphaFoldDB" id="A0A232F0K8"/>
<dbReference type="OrthoDB" id="10054061at2759"/>
<keyword evidence="3" id="KW-0472">Membrane</keyword>
<name>A0A232F0K8_9HYME</name>
<dbReference type="PANTHER" id="PTHR31019:SF1">
    <property type="entry name" value="SMALL INTEGRAL MEMBRANE PROTEIN 14"/>
    <property type="match status" value="1"/>
</dbReference>
<reference evidence="4 5" key="1">
    <citation type="journal article" date="2017" name="Curr. Biol.">
        <title>The Evolution of Venom by Co-option of Single-Copy Genes.</title>
        <authorList>
            <person name="Martinson E.O."/>
            <person name="Mrinalini"/>
            <person name="Kelkar Y.D."/>
            <person name="Chang C.H."/>
            <person name="Werren J.H."/>
        </authorList>
    </citation>
    <scope>NUCLEOTIDE SEQUENCE [LARGE SCALE GENOMIC DNA]</scope>
    <source>
        <strain evidence="4 5">Alberta</strain>
        <tissue evidence="4">Whole body</tissue>
    </source>
</reference>
<dbReference type="EMBL" id="NNAY01001399">
    <property type="protein sequence ID" value="OXU24110.1"/>
    <property type="molecule type" value="Genomic_DNA"/>
</dbReference>
<organism evidence="4 5">
    <name type="scientific">Trichomalopsis sarcophagae</name>
    <dbReference type="NCBI Taxonomy" id="543379"/>
    <lineage>
        <taxon>Eukaryota</taxon>
        <taxon>Metazoa</taxon>
        <taxon>Ecdysozoa</taxon>
        <taxon>Arthropoda</taxon>
        <taxon>Hexapoda</taxon>
        <taxon>Insecta</taxon>
        <taxon>Pterygota</taxon>
        <taxon>Neoptera</taxon>
        <taxon>Endopterygota</taxon>
        <taxon>Hymenoptera</taxon>
        <taxon>Apocrita</taxon>
        <taxon>Proctotrupomorpha</taxon>
        <taxon>Chalcidoidea</taxon>
        <taxon>Pteromalidae</taxon>
        <taxon>Pteromalinae</taxon>
        <taxon>Trichomalopsis</taxon>
    </lineage>
</organism>
<evidence type="ECO:0000256" key="1">
    <source>
        <dbReference type="ARBA" id="ARBA00017902"/>
    </source>
</evidence>
<dbReference type="GO" id="GO:0005783">
    <property type="term" value="C:endoplasmic reticulum"/>
    <property type="evidence" value="ECO:0007669"/>
    <property type="project" value="TreeGrafter"/>
</dbReference>
<keyword evidence="5" id="KW-1185">Reference proteome</keyword>
<evidence type="ECO:0000256" key="3">
    <source>
        <dbReference type="SAM" id="Phobius"/>
    </source>
</evidence>
<protein>
    <recommendedName>
        <fullName evidence="1">Small integral membrane protein 14</fullName>
    </recommendedName>
</protein>
<evidence type="ECO:0000256" key="2">
    <source>
        <dbReference type="SAM" id="MobiDB-lite"/>
    </source>
</evidence>
<keyword evidence="3" id="KW-1133">Transmembrane helix</keyword>
<proteinExistence type="predicted"/>
<dbReference type="STRING" id="543379.A0A232F0K8"/>
<dbReference type="Pfam" id="PF11027">
    <property type="entry name" value="DUF2615"/>
    <property type="match status" value="1"/>
</dbReference>
<feature type="region of interest" description="Disordered" evidence="2">
    <location>
        <begin position="82"/>
        <end position="109"/>
    </location>
</feature>
<sequence>MGDGGEEFDPCACMWNHDLAMRRLLSILRQSQSYCTDNECLTLSRLPGPGNTPNEVNDFRMMIFLFAIVGMLLYALRPNSLRQSENGSKTRDSGPGSDGEPPLPPPAVN</sequence>
<feature type="transmembrane region" description="Helical" evidence="3">
    <location>
        <begin position="59"/>
        <end position="76"/>
    </location>
</feature>
<dbReference type="PANTHER" id="PTHR31019">
    <property type="entry name" value="SMALL INTEGRAL MEMBRANE PROTEIN 14"/>
    <property type="match status" value="1"/>
</dbReference>
<evidence type="ECO:0000313" key="4">
    <source>
        <dbReference type="EMBL" id="OXU24110.1"/>
    </source>
</evidence>
<dbReference type="InterPro" id="IPR020309">
    <property type="entry name" value="Smim-14"/>
</dbReference>
<evidence type="ECO:0000313" key="5">
    <source>
        <dbReference type="Proteomes" id="UP000215335"/>
    </source>
</evidence>